<dbReference type="InterPro" id="IPR005149">
    <property type="entry name" value="Tscrpt_reg_PadR_N"/>
</dbReference>
<dbReference type="Gene3D" id="1.10.10.10">
    <property type="entry name" value="Winged helix-like DNA-binding domain superfamily/Winged helix DNA-binding domain"/>
    <property type="match status" value="1"/>
</dbReference>
<feature type="domain" description="Transcription regulator PadR N-terminal" evidence="1">
    <location>
        <begin position="8"/>
        <end position="82"/>
    </location>
</feature>
<dbReference type="Proteomes" id="UP000253941">
    <property type="component" value="Unassembled WGS sequence"/>
</dbReference>
<dbReference type="InterPro" id="IPR036390">
    <property type="entry name" value="WH_DNA-bd_sf"/>
</dbReference>
<protein>
    <submittedName>
        <fullName evidence="2">PadR family transcriptional regulator</fullName>
    </submittedName>
</protein>
<accession>A0A369T8W5</accession>
<dbReference type="RefSeq" id="WP_114582794.1">
    <property type="nucleotide sequence ID" value="NZ_QPMH01000013.1"/>
</dbReference>
<dbReference type="SUPFAM" id="SSF46785">
    <property type="entry name" value="Winged helix' DNA-binding domain"/>
    <property type="match status" value="1"/>
</dbReference>
<name>A0A369T8W5_9PROT</name>
<sequence length="181" mass="20208">MDTQTLCLGVLNRGAASGYEIKKSFEEGPLAHIHEASFGAIYPALSRLAADGLVEYCELPQDKRPDKKVYSITSAGRRALEKALHHPPAADKFRSDFCFILFFAHLLPAEELARLIDARIHWYDETLARMEECEELGEHPAGERFVHGLGLAVYRAARNYLCDHRDDLLRDAAVPADTAAE</sequence>
<organism evidence="2 3">
    <name type="scientific">Ferruginivarius sediminum</name>
    <dbReference type="NCBI Taxonomy" id="2661937"/>
    <lineage>
        <taxon>Bacteria</taxon>
        <taxon>Pseudomonadati</taxon>
        <taxon>Pseudomonadota</taxon>
        <taxon>Alphaproteobacteria</taxon>
        <taxon>Rhodospirillales</taxon>
        <taxon>Rhodospirillaceae</taxon>
        <taxon>Ferruginivarius</taxon>
    </lineage>
</organism>
<comment type="caution">
    <text evidence="2">The sequence shown here is derived from an EMBL/GenBank/DDBJ whole genome shotgun (WGS) entry which is preliminary data.</text>
</comment>
<evidence type="ECO:0000313" key="3">
    <source>
        <dbReference type="Proteomes" id="UP000253941"/>
    </source>
</evidence>
<keyword evidence="3" id="KW-1185">Reference proteome</keyword>
<dbReference type="EMBL" id="QPMH01000013">
    <property type="protein sequence ID" value="RDD61332.1"/>
    <property type="molecule type" value="Genomic_DNA"/>
</dbReference>
<dbReference type="AlphaFoldDB" id="A0A369T8W5"/>
<evidence type="ECO:0000313" key="2">
    <source>
        <dbReference type="EMBL" id="RDD61332.1"/>
    </source>
</evidence>
<dbReference type="PANTHER" id="PTHR43252:SF6">
    <property type="entry name" value="NEGATIVE TRANSCRIPTION REGULATOR PADR"/>
    <property type="match status" value="1"/>
</dbReference>
<dbReference type="InterPro" id="IPR036388">
    <property type="entry name" value="WH-like_DNA-bd_sf"/>
</dbReference>
<gene>
    <name evidence="2" type="ORF">DRB17_13760</name>
</gene>
<reference evidence="2 3" key="1">
    <citation type="submission" date="2018-07" db="EMBL/GenBank/DDBJ databases">
        <title>Venubactetium sediminum gen. nov., sp. nov., isolated from a marine solar saltern.</title>
        <authorList>
            <person name="Wang S."/>
        </authorList>
    </citation>
    <scope>NUCLEOTIDE SEQUENCE [LARGE SCALE GENOMIC DNA]</scope>
    <source>
        <strain evidence="2 3">WD2A32</strain>
    </source>
</reference>
<evidence type="ECO:0000259" key="1">
    <source>
        <dbReference type="Pfam" id="PF03551"/>
    </source>
</evidence>
<dbReference type="Gene3D" id="6.10.140.1570">
    <property type="match status" value="1"/>
</dbReference>
<proteinExistence type="predicted"/>
<dbReference type="Pfam" id="PF03551">
    <property type="entry name" value="PadR"/>
    <property type="match status" value="1"/>
</dbReference>
<dbReference type="PANTHER" id="PTHR43252">
    <property type="entry name" value="TRANSCRIPTIONAL REGULATOR YQJI"/>
    <property type="match status" value="1"/>
</dbReference>